<dbReference type="OrthoDB" id="670883at2"/>
<dbReference type="Pfam" id="PF20321">
    <property type="entry name" value="DUF6616"/>
    <property type="match status" value="1"/>
</dbReference>
<protein>
    <submittedName>
        <fullName evidence="1">Uncharacterized protein</fullName>
    </submittedName>
</protein>
<organism evidence="1 2">
    <name type="scientific">Celeribacter ethanolicus</name>
    <dbReference type="NCBI Taxonomy" id="1758178"/>
    <lineage>
        <taxon>Bacteria</taxon>
        <taxon>Pseudomonadati</taxon>
        <taxon>Pseudomonadota</taxon>
        <taxon>Alphaproteobacteria</taxon>
        <taxon>Rhodobacterales</taxon>
        <taxon>Roseobacteraceae</taxon>
        <taxon>Celeribacter</taxon>
    </lineage>
</organism>
<dbReference type="Proteomes" id="UP000217935">
    <property type="component" value="Chromosome"/>
</dbReference>
<dbReference type="KEGG" id="ceh:CEW89_04930"/>
<proteinExistence type="predicted"/>
<sequence length="113" mass="12207">MAHYLTELYTPKPAWLDLSDDRRQRFFDAIGAAMPALSALGVEALAFGKVDRTRLHSAPQAFFAVWRCPDDAALGALVSGIAQSGWHDYFETVNAGGEATDLTSHLAQLGEAV</sequence>
<dbReference type="RefSeq" id="WP_096805123.1">
    <property type="nucleotide sequence ID" value="NZ_CP022196.1"/>
</dbReference>
<keyword evidence="2" id="KW-1185">Reference proteome</keyword>
<dbReference type="AlphaFoldDB" id="A0A291G961"/>
<name>A0A291G961_9RHOB</name>
<accession>A0A291G961</accession>
<dbReference type="InterPro" id="IPR046724">
    <property type="entry name" value="DUF6616"/>
</dbReference>
<gene>
    <name evidence="1" type="ORF">CEW89_04930</name>
</gene>
<dbReference type="EMBL" id="CP022196">
    <property type="protein sequence ID" value="ATG46969.1"/>
    <property type="molecule type" value="Genomic_DNA"/>
</dbReference>
<reference evidence="1 2" key="1">
    <citation type="submission" date="2017-06" db="EMBL/GenBank/DDBJ databases">
        <title>Celeribacter sp. TSPH2 complete genome sequence.</title>
        <authorList>
            <person name="Woo J.-H."/>
            <person name="Kim H.-S."/>
        </authorList>
    </citation>
    <scope>NUCLEOTIDE SEQUENCE [LARGE SCALE GENOMIC DNA]</scope>
    <source>
        <strain evidence="1 2">TSPH2</strain>
    </source>
</reference>
<evidence type="ECO:0000313" key="2">
    <source>
        <dbReference type="Proteomes" id="UP000217935"/>
    </source>
</evidence>
<evidence type="ECO:0000313" key="1">
    <source>
        <dbReference type="EMBL" id="ATG46969.1"/>
    </source>
</evidence>